<dbReference type="EMBL" id="HBEO01034261">
    <property type="protein sequence ID" value="CAD8507519.1"/>
    <property type="molecule type" value="Transcribed_RNA"/>
</dbReference>
<sequence length="774" mass="84409">MALDRQAASPRPLLSPSNFNRLSPTPAEQANLRPKPKISAAENSTGTSAHASSSMSAGWASPPSVDPNVARRSPRDRMNIDHLLSSSRSPWSPRHFRDSRPMLQPPRFTNSFQDANSVQRPTTGKGISLQPVRSLAPGFEAESLSDQHGSDSDGQADLPGSSSDLKVSAGECSPSGMIRYLPVQLFVAAVGDGEVNQDTPPKTREILDQVVKKVSKEQNTVVNVKGEGALHIQLRVFAASSVEAKALKDYIMSHNDQVPCPFIMLARQLPMAVAYDTAILDPTNANVADRLRKQAKTRAIKLLREVIWDDASGVTAAMLRGRHGPLLPAERLETLIMKRAAPLNGELGSTRYISFPAVRRQGDLAQGGDASLENSQAESHQGQDKTSICQAKIEGHNKSSFPSRRATESHFPVSLTVIAIGEGTIARNTQPKLLHRLKQLMSKVPKEHHCSIELPKYGSIPLRMRLFVANSEDAKAAREYVSANQSQRPTPFVILSHALPIAVSYDARTLDVSDANVVDCLRKQAKTRAVKLIKETITDPSVGVTIELLRGYEGALALADILNGPLMNHAVAFGGGKKYISFPARNRQAIEASSNERGEEFRGLESLATAAMFSTKGQEITSEGNASESSLEHHMMNQQRVCEMCKSMNDGSYGTGRFCSKACRYEAHALRVAQQRRNHSTSTQPIKTEKTAQDQSGSHSEGGNEHVENQMRMSIDAHPMKENTSISLDGSSSDQKAGDRSKLFQQDLRMQLFQMANLAGFTGDQMSVGSKRKR</sequence>
<name>A0A7S0I0P0_9CRYP</name>
<feature type="compositionally biased region" description="Polar residues" evidence="1">
    <location>
        <begin position="41"/>
        <end position="56"/>
    </location>
</feature>
<feature type="compositionally biased region" description="Low complexity" evidence="1">
    <location>
        <begin position="82"/>
        <end position="93"/>
    </location>
</feature>
<feature type="compositionally biased region" description="Polar residues" evidence="1">
    <location>
        <begin position="15"/>
        <end position="28"/>
    </location>
</feature>
<evidence type="ECO:0000313" key="2">
    <source>
        <dbReference type="EMBL" id="CAD8507519.1"/>
    </source>
</evidence>
<dbReference type="AlphaFoldDB" id="A0A7S0I0P0"/>
<accession>A0A7S0I0P0</accession>
<feature type="region of interest" description="Disordered" evidence="1">
    <location>
        <begin position="672"/>
        <end position="707"/>
    </location>
</feature>
<reference evidence="2" key="1">
    <citation type="submission" date="2021-01" db="EMBL/GenBank/DDBJ databases">
        <authorList>
            <person name="Corre E."/>
            <person name="Pelletier E."/>
            <person name="Niang G."/>
            <person name="Scheremetjew M."/>
            <person name="Finn R."/>
            <person name="Kale V."/>
            <person name="Holt S."/>
            <person name="Cochrane G."/>
            <person name="Meng A."/>
            <person name="Brown T."/>
            <person name="Cohen L."/>
        </authorList>
    </citation>
    <scope>NUCLEOTIDE SEQUENCE</scope>
    <source>
        <strain evidence="2">CCMP325</strain>
    </source>
</reference>
<feature type="compositionally biased region" description="Polar residues" evidence="1">
    <location>
        <begin position="107"/>
        <end position="122"/>
    </location>
</feature>
<organism evidence="2">
    <name type="scientific">Hanusia phi</name>
    <dbReference type="NCBI Taxonomy" id="3032"/>
    <lineage>
        <taxon>Eukaryota</taxon>
        <taxon>Cryptophyceae</taxon>
        <taxon>Pyrenomonadales</taxon>
        <taxon>Geminigeraceae</taxon>
        <taxon>Hanusia</taxon>
    </lineage>
</organism>
<gene>
    <name evidence="2" type="ORF">HPHI1048_LOCUS23169</name>
</gene>
<evidence type="ECO:0000256" key="1">
    <source>
        <dbReference type="SAM" id="MobiDB-lite"/>
    </source>
</evidence>
<feature type="region of interest" description="Disordered" evidence="1">
    <location>
        <begin position="1"/>
        <end position="169"/>
    </location>
</feature>
<proteinExistence type="predicted"/>
<protein>
    <submittedName>
        <fullName evidence="2">Uncharacterized protein</fullName>
    </submittedName>
</protein>